<reference evidence="3" key="1">
    <citation type="submission" date="2024-05" db="EMBL/GenBank/DDBJ databases">
        <title>Isolation and characterization of Sporomusa carbonis sp. nov., a carboxydotrophic hydrogenogen in the genus of Sporomusa isolated from a charcoal burning pile.</title>
        <authorList>
            <person name="Boeer T."/>
            <person name="Rosenbaum F."/>
            <person name="Eysell L."/>
            <person name="Mueller V."/>
            <person name="Daniel R."/>
            <person name="Poehlein A."/>
        </authorList>
    </citation>
    <scope>NUCLEOTIDE SEQUENCE [LARGE SCALE GENOMIC DNA]</scope>
    <source>
        <strain evidence="3">DSM 3132</strain>
    </source>
</reference>
<evidence type="ECO:0000256" key="1">
    <source>
        <dbReference type="SAM" id="Phobius"/>
    </source>
</evidence>
<feature type="domain" description="HTH cro/C1-type" evidence="2">
    <location>
        <begin position="55"/>
        <end position="86"/>
    </location>
</feature>
<evidence type="ECO:0000313" key="4">
    <source>
        <dbReference type="Proteomes" id="UP000216052"/>
    </source>
</evidence>
<keyword evidence="1" id="KW-1133">Transmembrane helix</keyword>
<name>A0ABZ3JB92_SPOA4</name>
<dbReference type="Pfam" id="PF01381">
    <property type="entry name" value="HTH_3"/>
    <property type="match status" value="1"/>
</dbReference>
<evidence type="ECO:0000259" key="2">
    <source>
        <dbReference type="Pfam" id="PF01381"/>
    </source>
</evidence>
<protein>
    <recommendedName>
        <fullName evidence="2">HTH cro/C1-type domain-containing protein</fullName>
    </recommendedName>
</protein>
<organism evidence="3 4">
    <name type="scientific">Sporomusa acidovorans (strain ATCC 49682 / DSM 3132 / Mol)</name>
    <dbReference type="NCBI Taxonomy" id="1123286"/>
    <lineage>
        <taxon>Bacteria</taxon>
        <taxon>Bacillati</taxon>
        <taxon>Bacillota</taxon>
        <taxon>Negativicutes</taxon>
        <taxon>Selenomonadales</taxon>
        <taxon>Sporomusaceae</taxon>
        <taxon>Sporomusa</taxon>
    </lineage>
</organism>
<evidence type="ECO:0000313" key="3">
    <source>
        <dbReference type="EMBL" id="XFO75545.1"/>
    </source>
</evidence>
<dbReference type="EMBL" id="CP155571">
    <property type="protein sequence ID" value="XFO75545.1"/>
    <property type="molecule type" value="Genomic_DNA"/>
</dbReference>
<dbReference type="RefSeq" id="WP_093796467.1">
    <property type="nucleotide sequence ID" value="NZ_CP155571.1"/>
</dbReference>
<dbReference type="Proteomes" id="UP000216052">
    <property type="component" value="Chromosome"/>
</dbReference>
<dbReference type="CDD" id="cd00093">
    <property type="entry name" value="HTH_XRE"/>
    <property type="match status" value="1"/>
</dbReference>
<dbReference type="InterPro" id="IPR001387">
    <property type="entry name" value="Cro/C1-type_HTH"/>
</dbReference>
<dbReference type="SUPFAM" id="SSF47413">
    <property type="entry name" value="lambda repressor-like DNA-binding domains"/>
    <property type="match status" value="1"/>
</dbReference>
<proteinExistence type="predicted"/>
<keyword evidence="1" id="KW-0812">Transmembrane</keyword>
<accession>A0ABZ3JB92</accession>
<keyword evidence="1" id="KW-0472">Membrane</keyword>
<dbReference type="InterPro" id="IPR010982">
    <property type="entry name" value="Lambda_DNA-bd_dom_sf"/>
</dbReference>
<feature type="transmembrane region" description="Helical" evidence="1">
    <location>
        <begin position="12"/>
        <end position="30"/>
    </location>
</feature>
<gene>
    <name evidence="3" type="ORF">SPACI_056670</name>
</gene>
<keyword evidence="4" id="KW-1185">Reference proteome</keyword>
<sequence length="145" mass="17022">MHHFRQKVEMDKVWNGLGFSLILLTGGFIMKTMSEKQLYRKYGPAWKKDGEFFAQWRTREGLTKTFVSDKIGISRSTLTKFEAGYYVRNRRLIEKSYSMLQENHNLLRIIRKHEFNQIEGIQVTVQYNNGQKAMILQGSSLKPAI</sequence>